<dbReference type="AlphaFoldDB" id="A0A9D1LKR1"/>
<dbReference type="EMBL" id="DVMR01000030">
    <property type="protein sequence ID" value="HIU43195.1"/>
    <property type="molecule type" value="Genomic_DNA"/>
</dbReference>
<evidence type="ECO:0000313" key="3">
    <source>
        <dbReference type="Proteomes" id="UP000824073"/>
    </source>
</evidence>
<sequence length="143" mass="15322">MRKTLPVFLLLGILLTLSGCAPEAQPQPGSLSGSAPDETPVMTEIDAWPENEYTEAIFPPEAGEPFYTLSDAQSGMFSIFYQDITREQGEQYVDALCADGFTALEKDANAVSVGQLLEKDGVILSIALSEGALSISIFAPQDM</sequence>
<dbReference type="Proteomes" id="UP000824073">
    <property type="component" value="Unassembled WGS sequence"/>
</dbReference>
<proteinExistence type="predicted"/>
<evidence type="ECO:0000313" key="2">
    <source>
        <dbReference type="EMBL" id="HIU43195.1"/>
    </source>
</evidence>
<feature type="signal peptide" evidence="1">
    <location>
        <begin position="1"/>
        <end position="21"/>
    </location>
</feature>
<gene>
    <name evidence="2" type="ORF">IAB67_02735</name>
</gene>
<reference evidence="2" key="2">
    <citation type="journal article" date="2021" name="PeerJ">
        <title>Extensive microbial diversity within the chicken gut microbiome revealed by metagenomics and culture.</title>
        <authorList>
            <person name="Gilroy R."/>
            <person name="Ravi A."/>
            <person name="Getino M."/>
            <person name="Pursley I."/>
            <person name="Horton D.L."/>
            <person name="Alikhan N.F."/>
            <person name="Baker D."/>
            <person name="Gharbi K."/>
            <person name="Hall N."/>
            <person name="Watson M."/>
            <person name="Adriaenssens E.M."/>
            <person name="Foster-Nyarko E."/>
            <person name="Jarju S."/>
            <person name="Secka A."/>
            <person name="Antonio M."/>
            <person name="Oren A."/>
            <person name="Chaudhuri R.R."/>
            <person name="La Ragione R."/>
            <person name="Hildebrand F."/>
            <person name="Pallen M.J."/>
        </authorList>
    </citation>
    <scope>NUCLEOTIDE SEQUENCE</scope>
    <source>
        <strain evidence="2">CHK191-8634</strain>
    </source>
</reference>
<name>A0A9D1LKR1_9CLOT</name>
<dbReference type="PROSITE" id="PS51257">
    <property type="entry name" value="PROKAR_LIPOPROTEIN"/>
    <property type="match status" value="1"/>
</dbReference>
<keyword evidence="1" id="KW-0732">Signal</keyword>
<accession>A0A9D1LKR1</accession>
<reference evidence="2" key="1">
    <citation type="submission" date="2020-10" db="EMBL/GenBank/DDBJ databases">
        <authorList>
            <person name="Gilroy R."/>
        </authorList>
    </citation>
    <scope>NUCLEOTIDE SEQUENCE</scope>
    <source>
        <strain evidence="2">CHK191-8634</strain>
    </source>
</reference>
<feature type="chain" id="PRO_5038350193" description="Lipoprotein" evidence="1">
    <location>
        <begin position="22"/>
        <end position="143"/>
    </location>
</feature>
<protein>
    <recommendedName>
        <fullName evidence="4">Lipoprotein</fullName>
    </recommendedName>
</protein>
<organism evidence="2 3">
    <name type="scientific">Candidatus Ventrousia excrementavium</name>
    <dbReference type="NCBI Taxonomy" id="2840961"/>
    <lineage>
        <taxon>Bacteria</taxon>
        <taxon>Bacillati</taxon>
        <taxon>Bacillota</taxon>
        <taxon>Clostridia</taxon>
        <taxon>Eubacteriales</taxon>
        <taxon>Clostridiaceae</taxon>
        <taxon>Clostridiaceae incertae sedis</taxon>
        <taxon>Candidatus Ventrousia</taxon>
    </lineage>
</organism>
<evidence type="ECO:0008006" key="4">
    <source>
        <dbReference type="Google" id="ProtNLM"/>
    </source>
</evidence>
<evidence type="ECO:0000256" key="1">
    <source>
        <dbReference type="SAM" id="SignalP"/>
    </source>
</evidence>
<comment type="caution">
    <text evidence="2">The sequence shown here is derived from an EMBL/GenBank/DDBJ whole genome shotgun (WGS) entry which is preliminary data.</text>
</comment>